<dbReference type="AlphaFoldDB" id="A0AAN8IVL9"/>
<evidence type="ECO:0000259" key="6">
    <source>
        <dbReference type="PROSITE" id="PS01180"/>
    </source>
</evidence>
<proteinExistence type="predicted"/>
<dbReference type="Gene3D" id="2.60.120.290">
    <property type="entry name" value="Spermadhesin, CUB domain"/>
    <property type="match status" value="1"/>
</dbReference>
<dbReference type="SMART" id="SM00181">
    <property type="entry name" value="EGF"/>
    <property type="match status" value="8"/>
</dbReference>
<gene>
    <name evidence="8" type="ORF">GCK32_009233</name>
</gene>
<accession>A0AAN8IVL9</accession>
<evidence type="ECO:0000259" key="7">
    <source>
        <dbReference type="PROSITE" id="PS50026"/>
    </source>
</evidence>
<dbReference type="SUPFAM" id="SSF57196">
    <property type="entry name" value="EGF/Laminin"/>
    <property type="match status" value="6"/>
</dbReference>
<dbReference type="InterPro" id="IPR053119">
    <property type="entry name" value="Cubilin_domain"/>
</dbReference>
<dbReference type="InterPro" id="IPR000859">
    <property type="entry name" value="CUB_dom"/>
</dbReference>
<feature type="domain" description="EGF-like" evidence="7">
    <location>
        <begin position="384"/>
        <end position="421"/>
    </location>
</feature>
<dbReference type="InterPro" id="IPR000742">
    <property type="entry name" value="EGF"/>
</dbReference>
<dbReference type="Gene3D" id="2.10.25.10">
    <property type="entry name" value="Laminin"/>
    <property type="match status" value="8"/>
</dbReference>
<dbReference type="Pfam" id="PF07645">
    <property type="entry name" value="EGF_CA"/>
    <property type="match status" value="3"/>
</dbReference>
<dbReference type="FunFam" id="2.10.25.10:FF:000038">
    <property type="entry name" value="Fibrillin 2"/>
    <property type="match status" value="2"/>
</dbReference>
<evidence type="ECO:0000313" key="8">
    <source>
        <dbReference type="EMBL" id="KAK5985398.1"/>
    </source>
</evidence>
<dbReference type="GO" id="GO:0005509">
    <property type="term" value="F:calcium ion binding"/>
    <property type="evidence" value="ECO:0007669"/>
    <property type="project" value="InterPro"/>
</dbReference>
<dbReference type="PANTHER" id="PTHR47761">
    <property type="entry name" value="C-TYPE LECTIN-RELATED"/>
    <property type="match status" value="1"/>
</dbReference>
<feature type="domain" description="EGF-like" evidence="7">
    <location>
        <begin position="346"/>
        <end position="383"/>
    </location>
</feature>
<keyword evidence="2" id="KW-0732">Signal</keyword>
<reference evidence="8 9" key="1">
    <citation type="submission" date="2019-10" db="EMBL/GenBank/DDBJ databases">
        <title>Assembly and Annotation for the nematode Trichostrongylus colubriformis.</title>
        <authorList>
            <person name="Martin J."/>
        </authorList>
    </citation>
    <scope>NUCLEOTIDE SEQUENCE [LARGE SCALE GENOMIC DNA]</scope>
    <source>
        <strain evidence="8">G859</strain>
        <tissue evidence="8">Whole worm</tissue>
    </source>
</reference>
<dbReference type="Proteomes" id="UP001331761">
    <property type="component" value="Unassembled WGS sequence"/>
</dbReference>
<dbReference type="SUPFAM" id="SSF49854">
    <property type="entry name" value="Spermadhesin, CUB domain"/>
    <property type="match status" value="1"/>
</dbReference>
<dbReference type="CDD" id="cd00054">
    <property type="entry name" value="EGF_CA"/>
    <property type="match status" value="3"/>
</dbReference>
<evidence type="ECO:0000256" key="1">
    <source>
        <dbReference type="ARBA" id="ARBA00022536"/>
    </source>
</evidence>
<feature type="disulfide bond" evidence="5">
    <location>
        <begin position="151"/>
        <end position="160"/>
    </location>
</feature>
<dbReference type="PROSITE" id="PS00022">
    <property type="entry name" value="EGF_1"/>
    <property type="match status" value="4"/>
</dbReference>
<feature type="domain" description="EGF-like" evidence="7">
    <location>
        <begin position="297"/>
        <end position="343"/>
    </location>
</feature>
<feature type="domain" description="EGF-like" evidence="7">
    <location>
        <begin position="213"/>
        <end position="252"/>
    </location>
</feature>
<evidence type="ECO:0000256" key="4">
    <source>
        <dbReference type="ARBA" id="ARBA00023157"/>
    </source>
</evidence>
<evidence type="ECO:0000256" key="5">
    <source>
        <dbReference type="PROSITE-ProRule" id="PRU00076"/>
    </source>
</evidence>
<feature type="disulfide bond" evidence="5">
    <location>
        <begin position="373"/>
        <end position="382"/>
    </location>
</feature>
<dbReference type="CDD" id="cd00041">
    <property type="entry name" value="CUB"/>
    <property type="match status" value="1"/>
</dbReference>
<feature type="disulfide bond" evidence="5">
    <location>
        <begin position="108"/>
        <end position="117"/>
    </location>
</feature>
<dbReference type="PROSITE" id="PS01186">
    <property type="entry name" value="EGF_2"/>
    <property type="match status" value="2"/>
</dbReference>
<feature type="disulfide bond" evidence="5">
    <location>
        <begin position="411"/>
        <end position="420"/>
    </location>
</feature>
<dbReference type="InterPro" id="IPR000152">
    <property type="entry name" value="EGF-type_Asp/Asn_hydroxyl_site"/>
</dbReference>
<comment type="caution">
    <text evidence="8">The sequence shown here is derived from an EMBL/GenBank/DDBJ whole genome shotgun (WGS) entry which is preliminary data.</text>
</comment>
<dbReference type="InterPro" id="IPR035914">
    <property type="entry name" value="Sperma_CUB_dom_sf"/>
</dbReference>
<keyword evidence="4 5" id="KW-1015">Disulfide bond</keyword>
<dbReference type="PROSITE" id="PS50026">
    <property type="entry name" value="EGF_3"/>
    <property type="match status" value="6"/>
</dbReference>
<dbReference type="PROSITE" id="PS01187">
    <property type="entry name" value="EGF_CA"/>
    <property type="match status" value="3"/>
</dbReference>
<dbReference type="InterPro" id="IPR013032">
    <property type="entry name" value="EGF-like_CS"/>
</dbReference>
<dbReference type="InterPro" id="IPR001881">
    <property type="entry name" value="EGF-like_Ca-bd_dom"/>
</dbReference>
<keyword evidence="3" id="KW-0677">Repeat</keyword>
<evidence type="ECO:0000313" key="9">
    <source>
        <dbReference type="Proteomes" id="UP001331761"/>
    </source>
</evidence>
<dbReference type="InterPro" id="IPR049883">
    <property type="entry name" value="NOTCH1_EGF-like"/>
</dbReference>
<dbReference type="SMART" id="SM00179">
    <property type="entry name" value="EGF_CA"/>
    <property type="match status" value="7"/>
</dbReference>
<feature type="domain" description="EGF-like" evidence="7">
    <location>
        <begin position="120"/>
        <end position="161"/>
    </location>
</feature>
<dbReference type="Pfam" id="PF12661">
    <property type="entry name" value="hEGF"/>
    <property type="match status" value="2"/>
</dbReference>
<dbReference type="EMBL" id="WIXE01001784">
    <property type="protein sequence ID" value="KAK5985398.1"/>
    <property type="molecule type" value="Genomic_DNA"/>
</dbReference>
<sequence length="552" mass="59628">MIPQRSLRLPHPDLRRIESHQSTLILVATASRQLLQSVANSTKKINELQEWRQNKTHKDVRIRRFMGRLQRSLKALADMLVMDGCANKPCQHGGTCLPRFGKKYNCLCPPYRTGDNCEVDIDECVIYEGTHAGCQNNGTCENHDTGFTCHCRSGYHGPLCQYRQSTCSRSIELCGPHGHCIDVDTSEADSTYRCICDWGFKVSDDKMNPTCVDVDECLDNPCHPGVDCINLPGKFQCTGCPKGYHGNGQICADIDECAAEIYPCSKIPYVPCINTIGSFHCGNCPAGYQGDGRTCTKRSACDGAPCHPTATCVDDQTSLNPGGFTCLCPAGTMGDGIGENGCQQSNSTICRDGLCMNGGTCKPLSDTQYRCACAEFYYGLHCEKVSACIGAPCANGGICEDNGPGQVKCICPMGFYGPYCELEENSCGAHFAESTGNLTFPDNGEMPAEEQCDFVIATGEENASLRIIFESFSGMPSTDPSDCTKADANLTLYDGASDNAPIFATFCGDTSGPKIPLLGEPITMTSSNAMLRFKGKSAGAFSIKWETKKRGS</sequence>
<keyword evidence="9" id="KW-1185">Reference proteome</keyword>
<organism evidence="8 9">
    <name type="scientific">Trichostrongylus colubriformis</name>
    <name type="common">Black scour worm</name>
    <dbReference type="NCBI Taxonomy" id="6319"/>
    <lineage>
        <taxon>Eukaryota</taxon>
        <taxon>Metazoa</taxon>
        <taxon>Ecdysozoa</taxon>
        <taxon>Nematoda</taxon>
        <taxon>Chromadorea</taxon>
        <taxon>Rhabditida</taxon>
        <taxon>Rhabditina</taxon>
        <taxon>Rhabditomorpha</taxon>
        <taxon>Strongyloidea</taxon>
        <taxon>Trichostrongylidae</taxon>
        <taxon>Trichostrongylus</taxon>
    </lineage>
</organism>
<dbReference type="PANTHER" id="PTHR47761:SF1">
    <property type="entry name" value="C-TYPE LECTIN-RELATED"/>
    <property type="match status" value="1"/>
</dbReference>
<dbReference type="PROSITE" id="PS00010">
    <property type="entry name" value="ASX_HYDROXYL"/>
    <property type="match status" value="1"/>
</dbReference>
<dbReference type="SMART" id="SM00042">
    <property type="entry name" value="CUB"/>
    <property type="match status" value="1"/>
</dbReference>
<keyword evidence="1 5" id="KW-0245">EGF-like domain</keyword>
<name>A0AAN8IVL9_TRICO</name>
<feature type="domain" description="EGF-like" evidence="7">
    <location>
        <begin position="81"/>
        <end position="118"/>
    </location>
</feature>
<protein>
    <submittedName>
        <fullName evidence="8">Cubilin</fullName>
    </submittedName>
</protein>
<feature type="domain" description="CUB" evidence="6">
    <location>
        <begin position="427"/>
        <end position="552"/>
    </location>
</feature>
<dbReference type="PROSITE" id="PS01180">
    <property type="entry name" value="CUB"/>
    <property type="match status" value="1"/>
</dbReference>
<evidence type="ECO:0000256" key="3">
    <source>
        <dbReference type="ARBA" id="ARBA00022737"/>
    </source>
</evidence>
<dbReference type="InterPro" id="IPR018097">
    <property type="entry name" value="EGF_Ca-bd_CS"/>
</dbReference>
<comment type="caution">
    <text evidence="5">Lacks conserved residue(s) required for the propagation of feature annotation.</text>
</comment>
<evidence type="ECO:0000256" key="2">
    <source>
        <dbReference type="ARBA" id="ARBA00022729"/>
    </source>
</evidence>